<dbReference type="PANTHER" id="PTHR10900">
    <property type="entry name" value="PERIOSTIN-RELATED"/>
    <property type="match status" value="1"/>
</dbReference>
<dbReference type="SMART" id="SM00554">
    <property type="entry name" value="FAS1"/>
    <property type="match status" value="4"/>
</dbReference>
<feature type="domain" description="FAS1" evidence="2">
    <location>
        <begin position="165"/>
        <end position="300"/>
    </location>
</feature>
<dbReference type="InterPro" id="IPR036378">
    <property type="entry name" value="FAS1_dom_sf"/>
</dbReference>
<feature type="signal peptide" evidence="1">
    <location>
        <begin position="1"/>
        <end position="18"/>
    </location>
</feature>
<keyword evidence="4" id="KW-1185">Reference proteome</keyword>
<evidence type="ECO:0000313" key="3">
    <source>
        <dbReference type="EMBL" id="CAJ1396097.1"/>
    </source>
</evidence>
<accession>A0AA36N6J0</accession>
<feature type="chain" id="PRO_5041458911" description="FAS1 domain-containing protein" evidence="1">
    <location>
        <begin position="19"/>
        <end position="632"/>
    </location>
</feature>
<dbReference type="InterPro" id="IPR050904">
    <property type="entry name" value="Adhesion/Biosynth-related"/>
</dbReference>
<evidence type="ECO:0000259" key="2">
    <source>
        <dbReference type="PROSITE" id="PS50213"/>
    </source>
</evidence>
<evidence type="ECO:0000313" key="4">
    <source>
        <dbReference type="Proteomes" id="UP001178507"/>
    </source>
</evidence>
<protein>
    <recommendedName>
        <fullName evidence="2">FAS1 domain-containing protein</fullName>
    </recommendedName>
</protein>
<proteinExistence type="predicted"/>
<feature type="domain" description="FAS1" evidence="2">
    <location>
        <begin position="309"/>
        <end position="440"/>
    </location>
</feature>
<keyword evidence="1" id="KW-0732">Signal</keyword>
<evidence type="ECO:0000256" key="1">
    <source>
        <dbReference type="SAM" id="SignalP"/>
    </source>
</evidence>
<name>A0AA36N6J0_9DINO</name>
<organism evidence="3 4">
    <name type="scientific">Effrenium voratum</name>
    <dbReference type="NCBI Taxonomy" id="2562239"/>
    <lineage>
        <taxon>Eukaryota</taxon>
        <taxon>Sar</taxon>
        <taxon>Alveolata</taxon>
        <taxon>Dinophyceae</taxon>
        <taxon>Suessiales</taxon>
        <taxon>Symbiodiniaceae</taxon>
        <taxon>Effrenium</taxon>
    </lineage>
</organism>
<dbReference type="SUPFAM" id="SSF82153">
    <property type="entry name" value="FAS1 domain"/>
    <property type="match status" value="4"/>
</dbReference>
<feature type="domain" description="FAS1" evidence="2">
    <location>
        <begin position="21"/>
        <end position="154"/>
    </location>
</feature>
<dbReference type="InterPro" id="IPR000782">
    <property type="entry name" value="FAS1_domain"/>
</dbReference>
<comment type="caution">
    <text evidence="3">The sequence shown here is derived from an EMBL/GenBank/DDBJ whole genome shotgun (WGS) entry which is preliminary data.</text>
</comment>
<dbReference type="PANTHER" id="PTHR10900:SF77">
    <property type="entry name" value="FI19380P1"/>
    <property type="match status" value="1"/>
</dbReference>
<dbReference type="Gene3D" id="2.30.180.10">
    <property type="entry name" value="FAS1 domain"/>
    <property type="match status" value="4"/>
</dbReference>
<reference evidence="3" key="1">
    <citation type="submission" date="2023-08" db="EMBL/GenBank/DDBJ databases">
        <authorList>
            <person name="Chen Y."/>
            <person name="Shah S."/>
            <person name="Dougan E. K."/>
            <person name="Thang M."/>
            <person name="Chan C."/>
        </authorList>
    </citation>
    <scope>NUCLEOTIDE SEQUENCE</scope>
</reference>
<feature type="domain" description="FAS1" evidence="2">
    <location>
        <begin position="449"/>
        <end position="594"/>
    </location>
</feature>
<dbReference type="EMBL" id="CAUJNA010003217">
    <property type="protein sequence ID" value="CAJ1396097.1"/>
    <property type="molecule type" value="Genomic_DNA"/>
</dbReference>
<dbReference type="GO" id="GO:0005615">
    <property type="term" value="C:extracellular space"/>
    <property type="evidence" value="ECO:0007669"/>
    <property type="project" value="TreeGrafter"/>
</dbReference>
<dbReference type="PROSITE" id="PS50213">
    <property type="entry name" value="FAS1"/>
    <property type="match status" value="4"/>
</dbReference>
<dbReference type="Proteomes" id="UP001178507">
    <property type="component" value="Unassembled WGS sequence"/>
</dbReference>
<dbReference type="Pfam" id="PF02469">
    <property type="entry name" value="Fasciclin"/>
    <property type="match status" value="4"/>
</dbReference>
<dbReference type="AlphaFoldDB" id="A0AA36N6J0"/>
<sequence>MRARRGLALLLLAAHVAAQSLPSVVDVLNALPVLTTFRDSLRETELLQALEGAGPFTVFAPSNTAIDLLGPGVLETLRYGQNSQYFLELLQYHVVYANVGSSDMSPGLTLMTWSSKTLEITDVAPSIRLNGVAPVTQADVACSNGMVHVLSRVARPPAFSFPPPLKNILELTQSSSYLTNFGTGLELSGLAEEFSDPRTERALTVLLPTDAAFANLGLGIASSLQLPANLDHLLRLLKYHAVRGVHASADLAPGEKLQTLEGSDVTITSVTPGMLVNEATVISRDVPATNGMVQLMDQVLLPTTWSYPDKTITQIVQTSPNLSILQTALRLTDMEWIFASATKQTLLAPTDEAFRALGPGVASSLLLMSNLEDLVALLRLHMIESVHKSDEMVLRSSIVTKQGEAVVIDALSPLSINGARSAVQDVPATNGILHIMDSVVMPKLWRFPERNLMQFANKESELSDFVGLVMAAGLLEEFQGTGPFTALIPNNYAFYELGALLDDLRAPSSAQNLKEVLRYHIVKGKHLSMDLTSPQDLVTLQGASVQAVPWTNLGWNGIAYDSASPPVVINSIAQVTKPDVSATNGIVHVIDRVLFPPGLDQVYTTTQAKIPIISSGATRSALTLGLMGLTAL</sequence>
<gene>
    <name evidence="3" type="ORF">EVOR1521_LOCUS20379</name>
</gene>